<sequence>MSSWNIQPAEVGGVLTTVADHLGEEGGGDGLVGHITKVGEYVNLCVEEVFGGPVEASLAEDGKPELTKLRPNLDGAEEISPSPFAPKNGKTSSTKSTAPWTATSSSSRPRAAPRPISGNATSLLRARTPGG</sequence>
<dbReference type="Pfam" id="PF20117">
    <property type="entry name" value="DUF6507"/>
    <property type="match status" value="1"/>
</dbReference>
<keyword evidence="3" id="KW-1185">Reference proteome</keyword>
<accession>A0ABV1ZUC6</accession>
<protein>
    <submittedName>
        <fullName evidence="2">DUF6507 family protein</fullName>
    </submittedName>
</protein>
<organism evidence="2 3">
    <name type="scientific">Nocardiopsis tropica</name>
    <dbReference type="NCBI Taxonomy" id="109330"/>
    <lineage>
        <taxon>Bacteria</taxon>
        <taxon>Bacillati</taxon>
        <taxon>Actinomycetota</taxon>
        <taxon>Actinomycetes</taxon>
        <taxon>Streptosporangiales</taxon>
        <taxon>Nocardiopsidaceae</taxon>
        <taxon>Nocardiopsis</taxon>
    </lineage>
</organism>
<dbReference type="InterPro" id="IPR045436">
    <property type="entry name" value="DUF6507"/>
</dbReference>
<feature type="compositionally biased region" description="Low complexity" evidence="1">
    <location>
        <begin position="91"/>
        <end position="117"/>
    </location>
</feature>
<dbReference type="RefSeq" id="WP_352983769.1">
    <property type="nucleotide sequence ID" value="NZ_JBEQNA010000006.1"/>
</dbReference>
<gene>
    <name evidence="2" type="ORF">ABUK86_12785</name>
</gene>
<proteinExistence type="predicted"/>
<comment type="caution">
    <text evidence="2">The sequence shown here is derived from an EMBL/GenBank/DDBJ whole genome shotgun (WGS) entry which is preliminary data.</text>
</comment>
<feature type="region of interest" description="Disordered" evidence="1">
    <location>
        <begin position="61"/>
        <end position="131"/>
    </location>
</feature>
<reference evidence="2 3" key="1">
    <citation type="submission" date="2024-06" db="EMBL/GenBank/DDBJ databases">
        <authorList>
            <person name="Bataeva Y.V."/>
            <person name="Grigorian L.N."/>
            <person name="Solomentsev V.I."/>
        </authorList>
    </citation>
    <scope>NUCLEOTIDE SEQUENCE [LARGE SCALE GENOMIC DNA]</scope>
    <source>
        <strain evidence="3">SCPM-O-B-12605 (RCAM04882)</strain>
    </source>
</reference>
<name>A0ABV1ZUC6_9ACTN</name>
<evidence type="ECO:0000313" key="2">
    <source>
        <dbReference type="EMBL" id="MES0834653.1"/>
    </source>
</evidence>
<dbReference type="EMBL" id="JBEQNB010000006">
    <property type="protein sequence ID" value="MES0834653.1"/>
    <property type="molecule type" value="Genomic_DNA"/>
</dbReference>
<evidence type="ECO:0000313" key="3">
    <source>
        <dbReference type="Proteomes" id="UP001432401"/>
    </source>
</evidence>
<evidence type="ECO:0000256" key="1">
    <source>
        <dbReference type="SAM" id="MobiDB-lite"/>
    </source>
</evidence>
<dbReference type="Proteomes" id="UP001432401">
    <property type="component" value="Unassembled WGS sequence"/>
</dbReference>